<gene>
    <name evidence="3" type="ORF">BOKJ2_LOCUS6373</name>
</gene>
<dbReference type="AlphaFoldDB" id="A0A811KJR0"/>
<evidence type="ECO:0000256" key="1">
    <source>
        <dbReference type="ARBA" id="ARBA00007357"/>
    </source>
</evidence>
<comment type="caution">
    <text evidence="3">The sequence shown here is derived from an EMBL/GenBank/DDBJ whole genome shotgun (WGS) entry which is preliminary data.</text>
</comment>
<dbReference type="GO" id="GO:0005886">
    <property type="term" value="C:plasma membrane"/>
    <property type="evidence" value="ECO:0007669"/>
    <property type="project" value="TreeGrafter"/>
</dbReference>
<dbReference type="GO" id="GO:0016485">
    <property type="term" value="P:protein processing"/>
    <property type="evidence" value="ECO:0007669"/>
    <property type="project" value="TreeGrafter"/>
</dbReference>
<feature type="domain" description="Peptidase M13 C-terminal" evidence="2">
    <location>
        <begin position="13"/>
        <end position="149"/>
    </location>
</feature>
<comment type="similarity">
    <text evidence="1">Belongs to the peptidase M13 family.</text>
</comment>
<evidence type="ECO:0000313" key="3">
    <source>
        <dbReference type="EMBL" id="CAD5215998.1"/>
    </source>
</evidence>
<evidence type="ECO:0000313" key="4">
    <source>
        <dbReference type="Proteomes" id="UP000614601"/>
    </source>
</evidence>
<dbReference type="InterPro" id="IPR000718">
    <property type="entry name" value="Peptidase_M13"/>
</dbReference>
<dbReference type="InterPro" id="IPR024079">
    <property type="entry name" value="MetalloPept_cat_dom_sf"/>
</dbReference>
<dbReference type="PANTHER" id="PTHR11733:SF167">
    <property type="entry name" value="FI17812P1-RELATED"/>
    <property type="match status" value="1"/>
</dbReference>
<dbReference type="InterPro" id="IPR018497">
    <property type="entry name" value="Peptidase_M13_C"/>
</dbReference>
<dbReference type="Proteomes" id="UP000783686">
    <property type="component" value="Unassembled WGS sequence"/>
</dbReference>
<accession>A0A811KJR0</accession>
<dbReference type="OrthoDB" id="6475849at2759"/>
<dbReference type="GO" id="GO:0004222">
    <property type="term" value="F:metalloendopeptidase activity"/>
    <property type="evidence" value="ECO:0007669"/>
    <property type="project" value="InterPro"/>
</dbReference>
<evidence type="ECO:0000259" key="2">
    <source>
        <dbReference type="Pfam" id="PF01431"/>
    </source>
</evidence>
<proteinExistence type="inferred from homology"/>
<dbReference type="PANTHER" id="PTHR11733">
    <property type="entry name" value="ZINC METALLOPROTEASE FAMILY M13 NEPRILYSIN-RELATED"/>
    <property type="match status" value="1"/>
</dbReference>
<sequence length="156" mass="17621">MSCPLGTGLKDINEDYIEKLFCLIGFYEGQCDPTIPELCLDSEATLEENFADTVGARLAYNTYKKWVSIKGSGPRPKGTILDTFSDDQLFFINAAQNFLETIDWTAYDPQYTTHPPREVRTWGSLAGNPAFANAFNCKPTSKYNPSNRCFFFEKPE</sequence>
<dbReference type="Pfam" id="PF01431">
    <property type="entry name" value="Peptidase_M13"/>
    <property type="match status" value="1"/>
</dbReference>
<dbReference type="Gene3D" id="3.40.390.10">
    <property type="entry name" value="Collagenase (Catalytic Domain)"/>
    <property type="match status" value="1"/>
</dbReference>
<dbReference type="SUPFAM" id="SSF55486">
    <property type="entry name" value="Metalloproteases ('zincins'), catalytic domain"/>
    <property type="match status" value="1"/>
</dbReference>
<dbReference type="Proteomes" id="UP000614601">
    <property type="component" value="Unassembled WGS sequence"/>
</dbReference>
<dbReference type="PROSITE" id="PS51885">
    <property type="entry name" value="NEPRILYSIN"/>
    <property type="match status" value="1"/>
</dbReference>
<organism evidence="3 4">
    <name type="scientific">Bursaphelenchus okinawaensis</name>
    <dbReference type="NCBI Taxonomy" id="465554"/>
    <lineage>
        <taxon>Eukaryota</taxon>
        <taxon>Metazoa</taxon>
        <taxon>Ecdysozoa</taxon>
        <taxon>Nematoda</taxon>
        <taxon>Chromadorea</taxon>
        <taxon>Rhabditida</taxon>
        <taxon>Tylenchina</taxon>
        <taxon>Tylenchomorpha</taxon>
        <taxon>Aphelenchoidea</taxon>
        <taxon>Aphelenchoididae</taxon>
        <taxon>Bursaphelenchus</taxon>
    </lineage>
</organism>
<dbReference type="EMBL" id="CAJFDH010000003">
    <property type="protein sequence ID" value="CAD5215998.1"/>
    <property type="molecule type" value="Genomic_DNA"/>
</dbReference>
<dbReference type="EMBL" id="CAJFCW020000003">
    <property type="protein sequence ID" value="CAG9105144.1"/>
    <property type="molecule type" value="Genomic_DNA"/>
</dbReference>
<name>A0A811KJR0_9BILA</name>
<keyword evidence="4" id="KW-1185">Reference proteome</keyword>
<reference evidence="3" key="1">
    <citation type="submission" date="2020-09" db="EMBL/GenBank/DDBJ databases">
        <authorList>
            <person name="Kikuchi T."/>
        </authorList>
    </citation>
    <scope>NUCLEOTIDE SEQUENCE</scope>
    <source>
        <strain evidence="3">SH1</strain>
    </source>
</reference>
<protein>
    <recommendedName>
        <fullName evidence="2">Peptidase M13 C-terminal domain-containing protein</fullName>
    </recommendedName>
</protein>